<sequence>MSTATSTQQDQSGRPKVLIAGGGLGGLTMGMLLHKAGIPFEIYERASDVKPLGSSMFLNSTTASLFKQCGIYDEFVSIGKYASSIIMCTEDRKVDFTMEFATHEKEYGAKGYMVTRPEFYGLLQRHMPKEYVHVGKKIVSMDQNDDGVVLRFTDGTEARGDILIGADGAYSAVRQGLYAKLQEAKKLPPSDALPLPFSTICLVGQTLPITTEQFPDLTHPECVFRRIVGTDKMYSWSTYTTNENTIAYFVIRFLTEETNKEDEAFKNSDWGPEAAMAMCEDVKDFPIISGGDKDLTLGDLFAWSSKEYISKASLEEKVFETWYDGRTVLLGDACHKFSPSGGVGATNSMHDAIVLANYLSGLPLNPTSKDIEAAFKAYKDERISWVNTAFESSKVFRTMVGQSFTSKIIRKFFKHIPGPVMRKVESRQFCYRPQVAFLPPVEDTGAFPRAHQPSLHIKGPQAKTKVDGSSDQSVTTA</sequence>
<evidence type="ECO:0000256" key="3">
    <source>
        <dbReference type="ARBA" id="ARBA00022827"/>
    </source>
</evidence>
<dbReference type="SUPFAM" id="SSF51905">
    <property type="entry name" value="FAD/NAD(P)-binding domain"/>
    <property type="match status" value="1"/>
</dbReference>
<evidence type="ECO:0000256" key="4">
    <source>
        <dbReference type="ARBA" id="ARBA00023002"/>
    </source>
</evidence>
<feature type="compositionally biased region" description="Polar residues" evidence="5">
    <location>
        <begin position="467"/>
        <end position="477"/>
    </location>
</feature>
<dbReference type="Proteomes" id="UP001194696">
    <property type="component" value="Unassembled WGS sequence"/>
</dbReference>
<feature type="domain" description="FAD-binding" evidence="6">
    <location>
        <begin position="308"/>
        <end position="360"/>
    </location>
</feature>
<dbReference type="PANTHER" id="PTHR47356:SF2">
    <property type="entry name" value="FAD-BINDING DOMAIN-CONTAINING PROTEIN-RELATED"/>
    <property type="match status" value="1"/>
</dbReference>
<evidence type="ECO:0000256" key="2">
    <source>
        <dbReference type="ARBA" id="ARBA00022630"/>
    </source>
</evidence>
<organism evidence="7 8">
    <name type="scientific">Linnemannia gamsii</name>
    <dbReference type="NCBI Taxonomy" id="64522"/>
    <lineage>
        <taxon>Eukaryota</taxon>
        <taxon>Fungi</taxon>
        <taxon>Fungi incertae sedis</taxon>
        <taxon>Mucoromycota</taxon>
        <taxon>Mortierellomycotina</taxon>
        <taxon>Mortierellomycetes</taxon>
        <taxon>Mortierellales</taxon>
        <taxon>Mortierellaceae</taxon>
        <taxon>Linnemannia</taxon>
    </lineage>
</organism>
<dbReference type="Gene3D" id="3.50.50.60">
    <property type="entry name" value="FAD/NAD(P)-binding domain"/>
    <property type="match status" value="1"/>
</dbReference>
<dbReference type="InterPro" id="IPR050562">
    <property type="entry name" value="FAD_mOase_fung"/>
</dbReference>
<feature type="region of interest" description="Disordered" evidence="5">
    <location>
        <begin position="448"/>
        <end position="477"/>
    </location>
</feature>
<dbReference type="Pfam" id="PF01494">
    <property type="entry name" value="FAD_binding_3"/>
    <property type="match status" value="2"/>
</dbReference>
<evidence type="ECO:0000256" key="1">
    <source>
        <dbReference type="ARBA" id="ARBA00007992"/>
    </source>
</evidence>
<proteinExistence type="inferred from homology"/>
<evidence type="ECO:0000313" key="7">
    <source>
        <dbReference type="EMBL" id="KAG0285166.1"/>
    </source>
</evidence>
<gene>
    <name evidence="7" type="ORF">BGZ96_010524</name>
</gene>
<dbReference type="InterPro" id="IPR002938">
    <property type="entry name" value="FAD-bd"/>
</dbReference>
<dbReference type="PRINTS" id="PR00420">
    <property type="entry name" value="RNGMNOXGNASE"/>
</dbReference>
<feature type="domain" description="FAD-binding" evidence="6">
    <location>
        <begin position="16"/>
        <end position="200"/>
    </location>
</feature>
<dbReference type="InterPro" id="IPR036188">
    <property type="entry name" value="FAD/NAD-bd_sf"/>
</dbReference>
<dbReference type="EMBL" id="JAAAIM010000694">
    <property type="protein sequence ID" value="KAG0285166.1"/>
    <property type="molecule type" value="Genomic_DNA"/>
</dbReference>
<evidence type="ECO:0000256" key="5">
    <source>
        <dbReference type="SAM" id="MobiDB-lite"/>
    </source>
</evidence>
<evidence type="ECO:0000259" key="6">
    <source>
        <dbReference type="Pfam" id="PF01494"/>
    </source>
</evidence>
<evidence type="ECO:0000313" key="8">
    <source>
        <dbReference type="Proteomes" id="UP001194696"/>
    </source>
</evidence>
<name>A0ABQ7JUA1_9FUNG</name>
<comment type="caution">
    <text evidence="7">The sequence shown here is derived from an EMBL/GenBank/DDBJ whole genome shotgun (WGS) entry which is preliminary data.</text>
</comment>
<keyword evidence="2" id="KW-0285">Flavoprotein</keyword>
<keyword evidence="8" id="KW-1185">Reference proteome</keyword>
<keyword evidence="3" id="KW-0274">FAD</keyword>
<dbReference type="PANTHER" id="PTHR47356">
    <property type="entry name" value="FAD-DEPENDENT MONOOXYGENASE ASQG-RELATED"/>
    <property type="match status" value="1"/>
</dbReference>
<accession>A0ABQ7JUA1</accession>
<reference evidence="7 8" key="1">
    <citation type="journal article" date="2020" name="Fungal Divers.">
        <title>Resolving the Mortierellaceae phylogeny through synthesis of multi-gene phylogenetics and phylogenomics.</title>
        <authorList>
            <person name="Vandepol N."/>
            <person name="Liber J."/>
            <person name="Desiro A."/>
            <person name="Na H."/>
            <person name="Kennedy M."/>
            <person name="Barry K."/>
            <person name="Grigoriev I.V."/>
            <person name="Miller A.N."/>
            <person name="O'Donnell K."/>
            <person name="Stajich J.E."/>
            <person name="Bonito G."/>
        </authorList>
    </citation>
    <scope>NUCLEOTIDE SEQUENCE [LARGE SCALE GENOMIC DNA]</scope>
    <source>
        <strain evidence="7 8">AD045</strain>
    </source>
</reference>
<protein>
    <recommendedName>
        <fullName evidence="6">FAD-binding domain-containing protein</fullName>
    </recommendedName>
</protein>
<comment type="similarity">
    <text evidence="1">Belongs to the paxM FAD-dependent monooxygenase family.</text>
</comment>
<keyword evidence="4" id="KW-0560">Oxidoreductase</keyword>